<proteinExistence type="predicted"/>
<keyword evidence="6" id="KW-1185">Reference proteome</keyword>
<evidence type="ECO:0000313" key="6">
    <source>
        <dbReference type="Proteomes" id="UP001159042"/>
    </source>
</evidence>
<evidence type="ECO:0000256" key="4">
    <source>
        <dbReference type="SAM" id="MobiDB-lite"/>
    </source>
</evidence>
<evidence type="ECO:0008006" key="7">
    <source>
        <dbReference type="Google" id="ProtNLM"/>
    </source>
</evidence>
<reference evidence="5 6" key="1">
    <citation type="journal article" date="2023" name="Insect Mol. Biol.">
        <title>Genome sequencing provides insights into the evolution of gene families encoding plant cell wall-degrading enzymes in longhorned beetles.</title>
        <authorList>
            <person name="Shin N.R."/>
            <person name="Okamura Y."/>
            <person name="Kirsch R."/>
            <person name="Pauchet Y."/>
        </authorList>
    </citation>
    <scope>NUCLEOTIDE SEQUENCE [LARGE SCALE GENOMIC DNA]</scope>
    <source>
        <strain evidence="5">EAD_L_NR</strain>
    </source>
</reference>
<comment type="caution">
    <text evidence="5">The sequence shown here is derived from an EMBL/GenBank/DDBJ whole genome shotgun (WGS) entry which is preliminary data.</text>
</comment>
<accession>A0AAV8VRV2</accession>
<dbReference type="PANTHER" id="PTHR10150:SF0">
    <property type="entry name" value="DNA REPAIR ENDONUCLEASE XPF"/>
    <property type="match status" value="1"/>
</dbReference>
<sequence>MTNSAPGSQCTNLHLQGMLEFETQIFLDIIYSDGLVIGAKGLNLDLVIFNILKTYCDPGNLVIVLNATEQEEKYYTKKLNDPNVYNTTGSTNTTEREDVYLSGGIHFVTTRILVVDMLKKRVPIDKITGFIVLRAHRIFESCQEAFVLRLYRQSNKTGFIKAFSNSAQSFTIGFGHVERVMRALFVKELYIWPRFQSMVIESLKKRAPNVIELHIPISENMKKIQMHILDLMNMTVKELKRLNSSLELQEITVENCLIQKFHKILQAQLDVVWHQLSGRSCQLLADLKTLRHLILTMLYSDPVTFYSIVSGYRTKEYAQNASWVLLEPAELLFSQSHSLVYNKDKEFDPEFCPKWEPLMELLKVEIPNEMKKCNNQDATILILCSDYRTCYQLNKVLRYGPLDYLLREAKKRKLNINKLSKSFDDINSAEIEKISEAGNASNKKMKGEDSKNRATT</sequence>
<keyword evidence="2" id="KW-0378">Hydrolase</keyword>
<dbReference type="GO" id="GO:0000712">
    <property type="term" value="P:resolution of meiotic recombination intermediates"/>
    <property type="evidence" value="ECO:0007669"/>
    <property type="project" value="TreeGrafter"/>
</dbReference>
<protein>
    <recommendedName>
        <fullName evidence="7">DNA repair endonuclease XPF</fullName>
    </recommendedName>
</protein>
<dbReference type="EMBL" id="JANEYG010000040">
    <property type="protein sequence ID" value="KAJ8916739.1"/>
    <property type="molecule type" value="Genomic_DNA"/>
</dbReference>
<dbReference type="PANTHER" id="PTHR10150">
    <property type="entry name" value="DNA REPAIR ENDONUCLEASE XPF"/>
    <property type="match status" value="1"/>
</dbReference>
<dbReference type="GO" id="GO:0000724">
    <property type="term" value="P:double-strand break repair via homologous recombination"/>
    <property type="evidence" value="ECO:0007669"/>
    <property type="project" value="TreeGrafter"/>
</dbReference>
<evidence type="ECO:0000256" key="1">
    <source>
        <dbReference type="ARBA" id="ARBA00022763"/>
    </source>
</evidence>
<name>A0AAV8VRV2_9CUCU</name>
<dbReference type="Proteomes" id="UP001159042">
    <property type="component" value="Unassembled WGS sequence"/>
</dbReference>
<feature type="region of interest" description="Disordered" evidence="4">
    <location>
        <begin position="437"/>
        <end position="456"/>
    </location>
</feature>
<dbReference type="GO" id="GO:0000014">
    <property type="term" value="F:single-stranded DNA endodeoxyribonuclease activity"/>
    <property type="evidence" value="ECO:0007669"/>
    <property type="project" value="TreeGrafter"/>
</dbReference>
<gene>
    <name evidence="5" type="ORF">NQ315_013944</name>
</gene>
<dbReference type="AlphaFoldDB" id="A0AAV8VRV2"/>
<evidence type="ECO:0000313" key="5">
    <source>
        <dbReference type="EMBL" id="KAJ8916739.1"/>
    </source>
</evidence>
<keyword evidence="3" id="KW-0234">DNA repair</keyword>
<keyword evidence="1" id="KW-0227">DNA damage</keyword>
<dbReference type="GO" id="GO:0000110">
    <property type="term" value="C:nucleotide-excision repair factor 1 complex"/>
    <property type="evidence" value="ECO:0007669"/>
    <property type="project" value="TreeGrafter"/>
</dbReference>
<dbReference type="GO" id="GO:0003697">
    <property type="term" value="F:single-stranded DNA binding"/>
    <property type="evidence" value="ECO:0007669"/>
    <property type="project" value="TreeGrafter"/>
</dbReference>
<feature type="compositionally biased region" description="Basic and acidic residues" evidence="4">
    <location>
        <begin position="445"/>
        <end position="456"/>
    </location>
</feature>
<evidence type="ECO:0000256" key="2">
    <source>
        <dbReference type="ARBA" id="ARBA00022801"/>
    </source>
</evidence>
<organism evidence="5 6">
    <name type="scientific">Exocentrus adspersus</name>
    <dbReference type="NCBI Taxonomy" id="1586481"/>
    <lineage>
        <taxon>Eukaryota</taxon>
        <taxon>Metazoa</taxon>
        <taxon>Ecdysozoa</taxon>
        <taxon>Arthropoda</taxon>
        <taxon>Hexapoda</taxon>
        <taxon>Insecta</taxon>
        <taxon>Pterygota</taxon>
        <taxon>Neoptera</taxon>
        <taxon>Endopterygota</taxon>
        <taxon>Coleoptera</taxon>
        <taxon>Polyphaga</taxon>
        <taxon>Cucujiformia</taxon>
        <taxon>Chrysomeloidea</taxon>
        <taxon>Cerambycidae</taxon>
        <taxon>Lamiinae</taxon>
        <taxon>Acanthocinini</taxon>
        <taxon>Exocentrus</taxon>
    </lineage>
</organism>
<evidence type="ECO:0000256" key="3">
    <source>
        <dbReference type="ARBA" id="ARBA00023204"/>
    </source>
</evidence>
<dbReference type="GO" id="GO:0003684">
    <property type="term" value="F:damaged DNA binding"/>
    <property type="evidence" value="ECO:0007669"/>
    <property type="project" value="TreeGrafter"/>
</dbReference>
<dbReference type="GO" id="GO:1901255">
    <property type="term" value="P:nucleotide-excision repair involved in interstrand cross-link repair"/>
    <property type="evidence" value="ECO:0007669"/>
    <property type="project" value="TreeGrafter"/>
</dbReference>